<keyword evidence="1" id="KW-0805">Transcription regulation</keyword>
<dbReference type="eggNOG" id="COG1309">
    <property type="taxonomic scope" value="Bacteria"/>
</dbReference>
<protein>
    <submittedName>
        <fullName evidence="6">HTH-type transcriptional regulator (TetR-family protein)</fullName>
    </submittedName>
</protein>
<dbReference type="Pfam" id="PF17932">
    <property type="entry name" value="TetR_C_24"/>
    <property type="match status" value="1"/>
</dbReference>
<dbReference type="PANTHER" id="PTHR30055:SF240">
    <property type="entry name" value="HTH-TYPE TRANSCRIPTIONAL REGULATOR ACRR"/>
    <property type="match status" value="1"/>
</dbReference>
<evidence type="ECO:0000313" key="6">
    <source>
        <dbReference type="EMBL" id="ACN13424.1"/>
    </source>
</evidence>
<dbReference type="PROSITE" id="PS50977">
    <property type="entry name" value="HTH_TETR_2"/>
    <property type="match status" value="1"/>
</dbReference>
<dbReference type="Proteomes" id="UP000000442">
    <property type="component" value="Chromosome"/>
</dbReference>
<dbReference type="GO" id="GO:0000976">
    <property type="term" value="F:transcription cis-regulatory region binding"/>
    <property type="evidence" value="ECO:0007669"/>
    <property type="project" value="TreeGrafter"/>
</dbReference>
<name>C0QGE9_DESAH</name>
<evidence type="ECO:0000313" key="7">
    <source>
        <dbReference type="Proteomes" id="UP000000442"/>
    </source>
</evidence>
<evidence type="ECO:0000256" key="2">
    <source>
        <dbReference type="ARBA" id="ARBA00023125"/>
    </source>
</evidence>
<dbReference type="PRINTS" id="PR00455">
    <property type="entry name" value="HTHTETR"/>
</dbReference>
<evidence type="ECO:0000256" key="4">
    <source>
        <dbReference type="PROSITE-ProRule" id="PRU00335"/>
    </source>
</evidence>
<dbReference type="Gene3D" id="1.10.357.10">
    <property type="entry name" value="Tetracycline Repressor, domain 2"/>
    <property type="match status" value="1"/>
</dbReference>
<dbReference type="EMBL" id="CP001087">
    <property type="protein sequence ID" value="ACN13424.1"/>
    <property type="molecule type" value="Genomic_DNA"/>
</dbReference>
<feature type="domain" description="HTH tetR-type" evidence="5">
    <location>
        <begin position="41"/>
        <end position="101"/>
    </location>
</feature>
<dbReference type="Pfam" id="PF00440">
    <property type="entry name" value="TetR_N"/>
    <property type="match status" value="1"/>
</dbReference>
<dbReference type="InterPro" id="IPR050109">
    <property type="entry name" value="HTH-type_TetR-like_transc_reg"/>
</dbReference>
<dbReference type="InterPro" id="IPR009057">
    <property type="entry name" value="Homeodomain-like_sf"/>
</dbReference>
<dbReference type="AlphaFoldDB" id="C0QGE9"/>
<keyword evidence="7" id="KW-1185">Reference proteome</keyword>
<evidence type="ECO:0000259" key="5">
    <source>
        <dbReference type="PROSITE" id="PS50977"/>
    </source>
</evidence>
<gene>
    <name evidence="6" type="ordered locus">HRM2_03020</name>
</gene>
<keyword evidence="3" id="KW-0804">Transcription</keyword>
<feature type="DNA-binding region" description="H-T-H motif" evidence="4">
    <location>
        <begin position="64"/>
        <end position="83"/>
    </location>
</feature>
<dbReference type="PANTHER" id="PTHR30055">
    <property type="entry name" value="HTH-TYPE TRANSCRIPTIONAL REGULATOR RUTR"/>
    <property type="match status" value="1"/>
</dbReference>
<accession>C0QGE9</accession>
<dbReference type="GO" id="GO:0003700">
    <property type="term" value="F:DNA-binding transcription factor activity"/>
    <property type="evidence" value="ECO:0007669"/>
    <property type="project" value="TreeGrafter"/>
</dbReference>
<keyword evidence="2 4" id="KW-0238">DNA-binding</keyword>
<dbReference type="InterPro" id="IPR041490">
    <property type="entry name" value="KstR2_TetR_C"/>
</dbReference>
<dbReference type="SUPFAM" id="SSF46689">
    <property type="entry name" value="Homeodomain-like"/>
    <property type="match status" value="1"/>
</dbReference>
<sequence length="243" mass="28720">MRDMNYHEFEKSMNSFGDTICKEVFEENQDAIRIKKEKTAVKNFKKIFDAVFQITYEKGFQAMSMRDLSAKTQMSMGSLYGYFKGKEELLAIIQRQGRTMIERVLEPFANRPEDPVTRLKNVIKAHLFLSEKARPWFYFTFMEARNLTEDALESVIRLEEYTEEILVAILEQGERQGVFVPRNHRLTASIIKAMQQDWYLKRWKYAKRNISVDDYSDYILEIVDNFCIKQTLVSTDKGEHPCK</sequence>
<dbReference type="InterPro" id="IPR001647">
    <property type="entry name" value="HTH_TetR"/>
</dbReference>
<dbReference type="SUPFAM" id="SSF48498">
    <property type="entry name" value="Tetracyclin repressor-like, C-terminal domain"/>
    <property type="match status" value="1"/>
</dbReference>
<dbReference type="HOGENOM" id="CLU_1292691_0_0_7"/>
<dbReference type="KEGG" id="dat:HRM2_03020"/>
<organism evidence="6 7">
    <name type="scientific">Desulforapulum autotrophicum (strain ATCC 43914 / DSM 3382 / VKM B-1955 / HRM2)</name>
    <name type="common">Desulfobacterium autotrophicum</name>
    <dbReference type="NCBI Taxonomy" id="177437"/>
    <lineage>
        <taxon>Bacteria</taxon>
        <taxon>Pseudomonadati</taxon>
        <taxon>Thermodesulfobacteriota</taxon>
        <taxon>Desulfobacteria</taxon>
        <taxon>Desulfobacterales</taxon>
        <taxon>Desulfobacteraceae</taxon>
        <taxon>Desulforapulum</taxon>
    </lineage>
</organism>
<evidence type="ECO:0000256" key="1">
    <source>
        <dbReference type="ARBA" id="ARBA00023015"/>
    </source>
</evidence>
<dbReference type="Gene3D" id="1.10.10.60">
    <property type="entry name" value="Homeodomain-like"/>
    <property type="match status" value="1"/>
</dbReference>
<reference evidence="6 7" key="1">
    <citation type="journal article" date="2009" name="Environ. Microbiol.">
        <title>Genome sequence of Desulfobacterium autotrophicum HRM2, a marine sulfate reducer oxidizing organic carbon completely to carbon dioxide.</title>
        <authorList>
            <person name="Strittmatter A.W."/>
            <person name="Liesegang H."/>
            <person name="Rabus R."/>
            <person name="Decker I."/>
            <person name="Amann J."/>
            <person name="Andres S."/>
            <person name="Henne A."/>
            <person name="Fricke W.F."/>
            <person name="Martinez-Arias R."/>
            <person name="Bartels D."/>
            <person name="Goesmann A."/>
            <person name="Krause L."/>
            <person name="Puehler A."/>
            <person name="Klenk H.P."/>
            <person name="Richter M."/>
            <person name="Schuler M."/>
            <person name="Gloeckner F.O."/>
            <person name="Meyerdierks A."/>
            <person name="Gottschalk G."/>
            <person name="Amann R."/>
        </authorList>
    </citation>
    <scope>NUCLEOTIDE SEQUENCE [LARGE SCALE GENOMIC DNA]</scope>
    <source>
        <strain evidence="7">ATCC 43914 / DSM 3382 / HRM2</strain>
    </source>
</reference>
<proteinExistence type="predicted"/>
<evidence type="ECO:0000256" key="3">
    <source>
        <dbReference type="ARBA" id="ARBA00023163"/>
    </source>
</evidence>
<dbReference type="InterPro" id="IPR036271">
    <property type="entry name" value="Tet_transcr_reg_TetR-rel_C_sf"/>
</dbReference>
<dbReference type="STRING" id="177437.HRM2_03020"/>